<organism evidence="2">
    <name type="scientific">mine drainage metagenome</name>
    <dbReference type="NCBI Taxonomy" id="410659"/>
    <lineage>
        <taxon>unclassified sequences</taxon>
        <taxon>metagenomes</taxon>
        <taxon>ecological metagenomes</taxon>
    </lineage>
</organism>
<dbReference type="PANTHER" id="PTHR38690:SF1">
    <property type="entry name" value="PROTEASE"/>
    <property type="match status" value="1"/>
</dbReference>
<accession>A0A1J5TVD7</accession>
<dbReference type="InterPro" id="IPR011836">
    <property type="entry name" value="YhdP"/>
</dbReference>
<name>A0A1J5TVD7_9ZZZZ</name>
<proteinExistence type="predicted"/>
<protein>
    <recommendedName>
        <fullName evidence="1">YhdP central domain-containing protein</fullName>
    </recommendedName>
</protein>
<dbReference type="InterPro" id="IPR025263">
    <property type="entry name" value="YhdP_central"/>
</dbReference>
<dbReference type="Pfam" id="PF13116">
    <property type="entry name" value="YhdP"/>
    <property type="match status" value="1"/>
</dbReference>
<dbReference type="EMBL" id="MLJW01000004">
    <property type="protein sequence ID" value="OIR17748.1"/>
    <property type="molecule type" value="Genomic_DNA"/>
</dbReference>
<evidence type="ECO:0000259" key="1">
    <source>
        <dbReference type="Pfam" id="PF13116"/>
    </source>
</evidence>
<comment type="caution">
    <text evidence="2">The sequence shown here is derived from an EMBL/GenBank/DDBJ whole genome shotgun (WGS) entry which is preliminary data.</text>
</comment>
<dbReference type="NCBIfam" id="TIGR02099">
    <property type="entry name" value="YhdP family protein"/>
    <property type="match status" value="1"/>
</dbReference>
<dbReference type="PANTHER" id="PTHR38690">
    <property type="entry name" value="PROTEASE-RELATED"/>
    <property type="match status" value="1"/>
</dbReference>
<evidence type="ECO:0000313" key="2">
    <source>
        <dbReference type="EMBL" id="OIR17748.1"/>
    </source>
</evidence>
<gene>
    <name evidence="2" type="ORF">GALL_19700</name>
</gene>
<sequence length="1286" mass="141869">MVKKSLLKLYRVTLLLTGALIFVMLASAAVIQFWLFPNIDTYKEKIANFASQASKQKVVIGDIKADWQGINPHLSLSYIDIFDTENRPALQLKNIDVSLSWLSIPMLEPHLSELNIHTPELTIRRVANGEIFVGGISLRSESKPALPNWLLRQTKLTVLNAKIVWLDEMRGAPSLSLNNLNLEILSPPWRSLMKNHQFILSARPSIGSVNPISFTGSIYGNDISQLNQWHGSVTMQLKNADLVAFKPWVDYPINLLSGIGSTEITVGFANRLVKSMESNISLDNVQLKLNADTDNIVLNKLAGRLSWENANTGQSFKVNNFTLNTNTGLNLQNVEGSYTHNSLGDKTISLNLAHISLAATKPYWTQLALPTDILQKLTSLSPTGTLNNLSLKWQGNGSVTKSYQLDSRFNDLGIDAFEKIPGFNNLTGEIKADQSSGKLKLYTQNTTLDFKNILRWPIPGNKLDGDIHWSIRDKKTTIQISQLDISNPHLSGNISASYLIDSNKSGYLDLKGTVYKGDAKFAKFYFPTMLNEATLHWLDTSILAGHTEDANIIIKGRLADFPFVDSKNNLDSKLGLFRVTAKISDSLLEFGTGWPAIEDLGLNLLFEGKRMELNAYTGHLLGNQITKSKTTIAQLDADNPILNVDSELRGPVDEGIKFVNQSPVTEAALGFTEDLKTSGLGKLNLSLKIPLQKIEASQYKGLYQITNGSMANENIPTLSQINGQLEFTESSLIAKNIKAIAFGAPLTFSLNSGKDKVVHIAAKGKLNDDAIKQALGSAASYISGSTDWTGDISIQKPRVNISIRSDLVGISSTLPAPLNKTAYEHINLRVNKRQEANIDAINLNFGNKLRAKIVRTANNGVLQLDGAAISLNTNDQNPTTDFNTSNDDVSQAKGLQLTGNLDYLDADAWRNVIDSFQINNRQDNLQANLLAINKLDLKISKLDIFDKRINQLKITNKSGKEGLQANVQSREITGDLQWLSQNNGKLIAHLSNLIIPDATPGRAKAIANVNKVNQNYPALDLTTDRFEFNKKDFGGLELVAYPRRDDWIIQKLKLISPESTISTEGQWNNWLKNPSTYLNVAWDIKDLGQTLKRFGYPDTIKGGAGELSGQLSWPSSPQDFDTTRLNGNLQFEVRKGQILKVQPGVGRLLGLLSLQSLPRRLTLDFRDLFSNGFAFDKINANVKIDHGVMRSDNFLMTGPAANVTIKGETNLQQETQHLFVRVMPNVSDSVSLAALAGGPLVGAVAFLAQKILKDPLNKIVSTEYEIIGTWDKPQELKAAISNQEDN</sequence>
<feature type="domain" description="YhdP central" evidence="1">
    <location>
        <begin position="9"/>
        <end position="1274"/>
    </location>
</feature>
<reference evidence="2" key="1">
    <citation type="submission" date="2016-10" db="EMBL/GenBank/DDBJ databases">
        <title>Sequence of Gallionella enrichment culture.</title>
        <authorList>
            <person name="Poehlein A."/>
            <person name="Muehling M."/>
            <person name="Daniel R."/>
        </authorList>
    </citation>
    <scope>NUCLEOTIDE SEQUENCE</scope>
</reference>